<evidence type="ECO:0000256" key="1">
    <source>
        <dbReference type="ARBA" id="ARBA00022679"/>
    </source>
</evidence>
<dbReference type="SMART" id="SM00563">
    <property type="entry name" value="PlsC"/>
    <property type="match status" value="1"/>
</dbReference>
<feature type="transmembrane region" description="Helical" evidence="3">
    <location>
        <begin position="397"/>
        <end position="416"/>
    </location>
</feature>
<dbReference type="SUPFAM" id="SSF69593">
    <property type="entry name" value="Glycerol-3-phosphate (1)-acyltransferase"/>
    <property type="match status" value="1"/>
</dbReference>
<dbReference type="Proteomes" id="UP000316988">
    <property type="component" value="Unassembled WGS sequence"/>
</dbReference>
<evidence type="ECO:0000313" key="5">
    <source>
        <dbReference type="EMBL" id="TSD62122.1"/>
    </source>
</evidence>
<dbReference type="AlphaFoldDB" id="A0A554S712"/>
<organism evidence="5 6">
    <name type="scientific">Aeromicrobium piscarium</name>
    <dbReference type="NCBI Taxonomy" id="2590901"/>
    <lineage>
        <taxon>Bacteria</taxon>
        <taxon>Bacillati</taxon>
        <taxon>Actinomycetota</taxon>
        <taxon>Actinomycetes</taxon>
        <taxon>Propionibacteriales</taxon>
        <taxon>Nocardioidaceae</taxon>
        <taxon>Aeromicrobium</taxon>
    </lineage>
</organism>
<proteinExistence type="predicted"/>
<feature type="transmembrane region" description="Helical" evidence="3">
    <location>
        <begin position="259"/>
        <end position="276"/>
    </location>
</feature>
<feature type="transmembrane region" description="Helical" evidence="3">
    <location>
        <begin position="283"/>
        <end position="302"/>
    </location>
</feature>
<evidence type="ECO:0000313" key="6">
    <source>
        <dbReference type="Proteomes" id="UP000316988"/>
    </source>
</evidence>
<protein>
    <submittedName>
        <fullName evidence="5">1-acyl-sn-glycerol-3-phosphate acyltransferase</fullName>
    </submittedName>
</protein>
<dbReference type="EMBL" id="VLNT01000011">
    <property type="protein sequence ID" value="TSD62122.1"/>
    <property type="molecule type" value="Genomic_DNA"/>
</dbReference>
<evidence type="ECO:0000259" key="4">
    <source>
        <dbReference type="SMART" id="SM00563"/>
    </source>
</evidence>
<keyword evidence="2 5" id="KW-0012">Acyltransferase</keyword>
<keyword evidence="1 5" id="KW-0808">Transferase</keyword>
<keyword evidence="3" id="KW-0812">Transmembrane</keyword>
<keyword evidence="3" id="KW-1133">Transmembrane helix</keyword>
<evidence type="ECO:0000256" key="2">
    <source>
        <dbReference type="ARBA" id="ARBA00023315"/>
    </source>
</evidence>
<keyword evidence="3" id="KW-0472">Membrane</keyword>
<reference evidence="5 6" key="1">
    <citation type="submission" date="2019-07" db="EMBL/GenBank/DDBJ databases">
        <authorList>
            <person name="Zhao L.H."/>
        </authorList>
    </citation>
    <scope>NUCLEOTIDE SEQUENCE [LARGE SCALE GENOMIC DNA]</scope>
    <source>
        <strain evidence="5 6">Co35</strain>
    </source>
</reference>
<comment type="caution">
    <text evidence="5">The sequence shown here is derived from an EMBL/GenBank/DDBJ whole genome shotgun (WGS) entry which is preliminary data.</text>
</comment>
<sequence>MAARLRRAARSDRLAAVGAPARRGADVRYLPALLRHLLWRLACTLAGGLRVTGRWPGERRGRIVVANHSSHADTAVLLAGLPVSAYPVFAAAADYWFDVWWRRGLVTGLAGALPVRRGEGGAYAALLDAARPALSAGRTVVIYPEGTRTQDGTVGEFASGATRLARDCDAEIVPAALLGTRDLLPKNGRFAPGAMELRLGVPLAPEDATPERLRDEVVTLAERGPAEPRISRVWQAIARLVTSPVGLVVAFLWGFSEALSWPIMAEMALVFLAVAVPRRVPSWALSIVIGSVTGVVVNAWLATRDVLVVTPWTTDRMRTVVEEHLAEGGASGILHQALNGIPVKLYAQAAGEQGIDLAALAGWATVERGARMLVIAAALTVLARVLHPWLRRLYGPYLVATALGFTIAITLIVRAWS</sequence>
<dbReference type="PANTHER" id="PTHR10434:SF11">
    <property type="entry name" value="1-ACYL-SN-GLYCEROL-3-PHOSPHATE ACYLTRANSFERASE"/>
    <property type="match status" value="1"/>
</dbReference>
<name>A0A554S712_9ACTN</name>
<dbReference type="CDD" id="cd07989">
    <property type="entry name" value="LPLAT_AGPAT-like"/>
    <property type="match status" value="1"/>
</dbReference>
<keyword evidence="6" id="KW-1185">Reference proteome</keyword>
<accession>A0A554S712</accession>
<dbReference type="InterPro" id="IPR002123">
    <property type="entry name" value="Plipid/glycerol_acylTrfase"/>
</dbReference>
<dbReference type="GO" id="GO:0006654">
    <property type="term" value="P:phosphatidic acid biosynthetic process"/>
    <property type="evidence" value="ECO:0007669"/>
    <property type="project" value="TreeGrafter"/>
</dbReference>
<feature type="transmembrane region" description="Helical" evidence="3">
    <location>
        <begin position="370"/>
        <end position="390"/>
    </location>
</feature>
<dbReference type="PANTHER" id="PTHR10434">
    <property type="entry name" value="1-ACYL-SN-GLYCEROL-3-PHOSPHATE ACYLTRANSFERASE"/>
    <property type="match status" value="1"/>
</dbReference>
<dbReference type="OrthoDB" id="9808424at2"/>
<feature type="transmembrane region" description="Helical" evidence="3">
    <location>
        <begin position="233"/>
        <end position="253"/>
    </location>
</feature>
<feature type="domain" description="Phospholipid/glycerol acyltransferase" evidence="4">
    <location>
        <begin position="62"/>
        <end position="180"/>
    </location>
</feature>
<dbReference type="GO" id="GO:0003841">
    <property type="term" value="F:1-acylglycerol-3-phosphate O-acyltransferase activity"/>
    <property type="evidence" value="ECO:0007669"/>
    <property type="project" value="TreeGrafter"/>
</dbReference>
<evidence type="ECO:0000256" key="3">
    <source>
        <dbReference type="SAM" id="Phobius"/>
    </source>
</evidence>
<dbReference type="Pfam" id="PF01553">
    <property type="entry name" value="Acyltransferase"/>
    <property type="match status" value="1"/>
</dbReference>
<gene>
    <name evidence="5" type="ORF">FNM00_13480</name>
</gene>